<accession>A0A7S2QVE4</accession>
<dbReference type="Pfam" id="PF00211">
    <property type="entry name" value="Guanylate_cyc"/>
    <property type="match status" value="2"/>
</dbReference>
<gene>
    <name evidence="10" type="ORF">TPAC0785_LOCUS655</name>
</gene>
<dbReference type="EMBL" id="HBHE01001014">
    <property type="protein sequence ID" value="CAD9653105.1"/>
    <property type="molecule type" value="Transcribed_RNA"/>
</dbReference>
<dbReference type="GO" id="GO:0004383">
    <property type="term" value="F:guanylate cyclase activity"/>
    <property type="evidence" value="ECO:0007669"/>
    <property type="project" value="TreeGrafter"/>
</dbReference>
<name>A0A7S2QVE4_9STRA</name>
<organism evidence="10">
    <name type="scientific">Triparma pacifica</name>
    <dbReference type="NCBI Taxonomy" id="91992"/>
    <lineage>
        <taxon>Eukaryota</taxon>
        <taxon>Sar</taxon>
        <taxon>Stramenopiles</taxon>
        <taxon>Ochrophyta</taxon>
        <taxon>Bolidophyceae</taxon>
        <taxon>Parmales</taxon>
        <taxon>Triparmaceae</taxon>
        <taxon>Triparma</taxon>
    </lineage>
</organism>
<feature type="compositionally biased region" description="Acidic residues" evidence="7">
    <location>
        <begin position="705"/>
        <end position="716"/>
    </location>
</feature>
<feature type="transmembrane region" description="Helical" evidence="8">
    <location>
        <begin position="1010"/>
        <end position="1029"/>
    </location>
</feature>
<feature type="region of interest" description="Disordered" evidence="7">
    <location>
        <begin position="1522"/>
        <end position="1571"/>
    </location>
</feature>
<feature type="transmembrane region" description="Helical" evidence="8">
    <location>
        <begin position="402"/>
        <end position="419"/>
    </location>
</feature>
<dbReference type="InterPro" id="IPR029787">
    <property type="entry name" value="Nucleotide_cyclase"/>
</dbReference>
<feature type="region of interest" description="Disordered" evidence="7">
    <location>
        <begin position="772"/>
        <end position="823"/>
    </location>
</feature>
<feature type="domain" description="Guanylate cyclase" evidence="9">
    <location>
        <begin position="483"/>
        <end position="624"/>
    </location>
</feature>
<dbReference type="GO" id="GO:0001653">
    <property type="term" value="F:peptide receptor activity"/>
    <property type="evidence" value="ECO:0007669"/>
    <property type="project" value="TreeGrafter"/>
</dbReference>
<dbReference type="GO" id="GO:0035556">
    <property type="term" value="P:intracellular signal transduction"/>
    <property type="evidence" value="ECO:0007669"/>
    <property type="project" value="InterPro"/>
</dbReference>
<evidence type="ECO:0000256" key="5">
    <source>
        <dbReference type="ARBA" id="ARBA00023136"/>
    </source>
</evidence>
<reference evidence="10" key="1">
    <citation type="submission" date="2021-01" db="EMBL/GenBank/DDBJ databases">
        <authorList>
            <person name="Corre E."/>
            <person name="Pelletier E."/>
            <person name="Niang G."/>
            <person name="Scheremetjew M."/>
            <person name="Finn R."/>
            <person name="Kale V."/>
            <person name="Holt S."/>
            <person name="Cochrane G."/>
            <person name="Meng A."/>
            <person name="Brown T."/>
            <person name="Cohen L."/>
        </authorList>
    </citation>
    <scope>NUCLEOTIDE SEQUENCE</scope>
    <source>
        <strain evidence="10">CCMP 1866</strain>
    </source>
</reference>
<feature type="transmembrane region" description="Helical" evidence="8">
    <location>
        <begin position="207"/>
        <end position="227"/>
    </location>
</feature>
<dbReference type="PROSITE" id="PS50125">
    <property type="entry name" value="GUANYLATE_CYCLASE_2"/>
    <property type="match status" value="2"/>
</dbReference>
<keyword evidence="5 8" id="KW-0472">Membrane</keyword>
<feature type="region of interest" description="Disordered" evidence="7">
    <location>
        <begin position="1"/>
        <end position="83"/>
    </location>
</feature>
<dbReference type="Gene3D" id="3.30.70.1230">
    <property type="entry name" value="Nucleotide cyclase"/>
    <property type="match status" value="2"/>
</dbReference>
<proteinExistence type="predicted"/>
<dbReference type="GO" id="GO:0005886">
    <property type="term" value="C:plasma membrane"/>
    <property type="evidence" value="ECO:0007669"/>
    <property type="project" value="TreeGrafter"/>
</dbReference>
<dbReference type="InterPro" id="IPR001054">
    <property type="entry name" value="A/G_cyclase"/>
</dbReference>
<dbReference type="PANTHER" id="PTHR11920">
    <property type="entry name" value="GUANYLYL CYCLASE"/>
    <property type="match status" value="1"/>
</dbReference>
<feature type="transmembrane region" description="Helical" evidence="8">
    <location>
        <begin position="345"/>
        <end position="365"/>
    </location>
</feature>
<keyword evidence="4 8" id="KW-1133">Transmembrane helix</keyword>
<feature type="transmembrane region" description="Helical" evidence="8">
    <location>
        <begin position="301"/>
        <end position="318"/>
    </location>
</feature>
<feature type="region of interest" description="Disordered" evidence="7">
    <location>
        <begin position="683"/>
        <end position="716"/>
    </location>
</feature>
<feature type="transmembrane region" description="Helical" evidence="8">
    <location>
        <begin position="1041"/>
        <end position="1059"/>
    </location>
</feature>
<evidence type="ECO:0000256" key="2">
    <source>
        <dbReference type="ARBA" id="ARBA00022692"/>
    </source>
</evidence>
<evidence type="ECO:0000256" key="1">
    <source>
        <dbReference type="ARBA" id="ARBA00004370"/>
    </source>
</evidence>
<dbReference type="GO" id="GO:0000166">
    <property type="term" value="F:nucleotide binding"/>
    <property type="evidence" value="ECO:0007669"/>
    <property type="project" value="UniProtKB-KW"/>
</dbReference>
<feature type="compositionally biased region" description="Basic residues" evidence="7">
    <location>
        <begin position="684"/>
        <end position="698"/>
    </location>
</feature>
<evidence type="ECO:0000259" key="9">
    <source>
        <dbReference type="PROSITE" id="PS50125"/>
    </source>
</evidence>
<comment type="subcellular location">
    <subcellularLocation>
        <location evidence="1">Membrane</location>
    </subcellularLocation>
</comment>
<sequence>MSSGSVLPEYEPGNLDGPGAQASIPDSNKTADLLIAQAGPPVPADSKGLPPRGDLSGPSWFSSLPEEQRKNLQSSVDRLGKDPDQSAVEELCEKHKIDSRQLNELRAFLKGAFVPLSSESTLSTPQTKSQRPLKSRQFSHTSSVGAGSIVDSYESHGQFEIVKAQEKLARLQETTLDPYTLDFVHDDKVVLEMEDNYYREDASRFKYCLELFFTYGLSFFLISLSVMDGWSLIEIKNERESQTYSKNFDRDTWDAQEERVERFESCAMQSSAVRTVIFLFLIKFSSGFFKSDNYYTKPNHLLGAFGLLAGYLLGNSFIWNTKSYGQHVAYLIIVFYLTPLRTFHVLKLTTVHCSIYIVILMVLQFKTGKDDPLCMNNGYQYVCRPNKDKGGGKDLMTNFQEIMQPIFVVAFTIVLGVHLSHRQEKVLKMNFKTLKTNECQTEIMRLTTEQNQLMLQSMLPQEMIEKFKLKDSALVVDTYAEVTVLFCIIDNFVEIARTLDAENLLYLLNVVYSEFDRITEETGVYKIETVGEVFMGCAGCPQRVIDHADKAARCAYDMQKAVPDIRATLREKLVDDAGRGRVIQNLSIKIGLNSGKIVAGVLNTPATIRFKLFGDTVNTASRMQSLSLPGRVQISEKTYRKLIAGAEHRYYVFSEKRQVEAKGKGTLDTWFLEKVLSEKELRKSGRRLKKKEHKKGSHMVKVGEEGGEEEDTRNEDELGDSISGIIRAKLAVSLGGAFDVSSKNLLNMGSDRSRSSGSNGAISFVNKQGAPLGLALPNPNPNAQRPSLDSPHKSSGNLGNLTDSSDSTFGGMSRQTTNNPSLARRGTFMSKAQSGGFSLNTGVSAPPSMRGAPLVPSAAVDSTQAIFKNIYRKNYRNKENIARAKGYDIEVRRERLFSNFQKLVDRSQPQLTPGQFMLSLLGSDVKDVGKDEESARAESKYYVYKRDSYLKTIRYLMIFWAFFFMSMGAMQHMKGGGELSGSQKAIERDWVTKVGEGGLIDIQRKGSLNHVYLCFGVGLPASLCLAVLTYMRELFWKRQEVIMIFFLLLLGACVIYESGVYVSQVGFGTVTMFIMTLFQYELLSFPARSGLAIAISIGYYLSTMIMSVDLGPEIFVFGKESNQSNHSRFPLITNNAQEEFGDTLFQMKDENDARFFPPYGDLTFADFSIDSACEGVLRKSAWNFFKNESSLGHMDMDDLSLKNITHDFMLKGVLRALQTPASYWQGFLNASLANYYLGYLLGFSLLLMPATLQNDYYERVSYNKELRLLENTKKMNKQQDFEDMLLKRLLPPEIVPILPKKRAAKEVVAERFEEVTILFCDMVGFTKFSSELDPSELMVFLSALYAKYSAVLTENSLYTVEVIGDALLAVAGCPKRIETEDHASRALKAAFELIEVTRELSEQIMIPVNIRVGIHSGSVIAGVVGVKDPRYHLFGEAVKVAETMESTGEQDRVQCSHRTYENLFKKTDEVSVKFRSSLVFQRRVDMSEKARKKLEVLDHGECTYFVKQLNTSSSLTMRRLTLGRGQISPPPNKGDSIGQDKDGRQRPSLSREYLRKKSESEGGSFRGRMKN</sequence>
<evidence type="ECO:0000256" key="3">
    <source>
        <dbReference type="ARBA" id="ARBA00022741"/>
    </source>
</evidence>
<evidence type="ECO:0000256" key="8">
    <source>
        <dbReference type="SAM" id="Phobius"/>
    </source>
</evidence>
<dbReference type="GO" id="GO:0004016">
    <property type="term" value="F:adenylate cyclase activity"/>
    <property type="evidence" value="ECO:0007669"/>
    <property type="project" value="TreeGrafter"/>
</dbReference>
<evidence type="ECO:0000313" key="10">
    <source>
        <dbReference type="EMBL" id="CAD9653105.1"/>
    </source>
</evidence>
<keyword evidence="3" id="KW-0547">Nucleotide-binding</keyword>
<dbReference type="CDD" id="cd07302">
    <property type="entry name" value="CHD"/>
    <property type="match status" value="2"/>
</dbReference>
<feature type="transmembrane region" description="Helical" evidence="8">
    <location>
        <begin position="955"/>
        <end position="973"/>
    </location>
</feature>
<feature type="compositionally biased region" description="Polar residues" evidence="7">
    <location>
        <begin position="793"/>
        <end position="821"/>
    </location>
</feature>
<dbReference type="SUPFAM" id="SSF55073">
    <property type="entry name" value="Nucleotide cyclase"/>
    <property type="match status" value="2"/>
</dbReference>
<keyword evidence="2 8" id="KW-0812">Transmembrane</keyword>
<feature type="region of interest" description="Disordered" evidence="7">
    <location>
        <begin position="119"/>
        <end position="140"/>
    </location>
</feature>
<dbReference type="GO" id="GO:0007168">
    <property type="term" value="P:receptor guanylyl cyclase signaling pathway"/>
    <property type="evidence" value="ECO:0007669"/>
    <property type="project" value="TreeGrafter"/>
</dbReference>
<feature type="domain" description="Guanylate cyclase" evidence="9">
    <location>
        <begin position="1316"/>
        <end position="1445"/>
    </location>
</feature>
<dbReference type="PANTHER" id="PTHR11920:SF335">
    <property type="entry name" value="GUANYLATE CYCLASE"/>
    <property type="match status" value="1"/>
</dbReference>
<evidence type="ECO:0000256" key="7">
    <source>
        <dbReference type="SAM" id="MobiDB-lite"/>
    </source>
</evidence>
<dbReference type="InterPro" id="IPR050401">
    <property type="entry name" value="Cyclic_nucleotide_synthase"/>
</dbReference>
<protein>
    <recommendedName>
        <fullName evidence="9">Guanylate cyclase domain-containing protein</fullName>
    </recommendedName>
</protein>
<dbReference type="SMART" id="SM00044">
    <property type="entry name" value="CYCc"/>
    <property type="match status" value="2"/>
</dbReference>
<keyword evidence="6" id="KW-0456">Lyase</keyword>
<feature type="compositionally biased region" description="Low complexity" evidence="7">
    <location>
        <begin position="772"/>
        <end position="783"/>
    </location>
</feature>
<evidence type="ECO:0000256" key="4">
    <source>
        <dbReference type="ARBA" id="ARBA00022989"/>
    </source>
</evidence>
<feature type="transmembrane region" description="Helical" evidence="8">
    <location>
        <begin position="271"/>
        <end position="289"/>
    </location>
</feature>
<evidence type="ECO:0000256" key="6">
    <source>
        <dbReference type="ARBA" id="ARBA00023239"/>
    </source>
</evidence>